<gene>
    <name evidence="2" type="ORF">AV942_05550</name>
    <name evidence="3" type="ORF">BM524_05005</name>
</gene>
<evidence type="ECO:0000313" key="3">
    <source>
        <dbReference type="EMBL" id="APD89223.1"/>
    </source>
</evidence>
<dbReference type="InterPro" id="IPR044862">
    <property type="entry name" value="Pro_4_hyd_alph_FE2OG_OXY"/>
</dbReference>
<dbReference type="GeneID" id="56341613"/>
<dbReference type="EMBL" id="CP018024">
    <property type="protein sequence ID" value="APD89223.1"/>
    <property type="molecule type" value="Genomic_DNA"/>
</dbReference>
<sequence length="184" mass="20915">MNSPTYSCTVNNKPIWVFDDLCSVEEATGIFKGLELSAFKHTEIARPDTAKYKHWAVALSDTQVRGLAVYQHAIKTIFDTTGKHYRAYRGYVNYASYGDMLFTHTDCLPEADELTVLVYLCPEWDIEWGGETLFYNDNDDCVFASTPKPGRTVIFHGAIKHVGRPPNRICYTPRYTLAFKLEPA</sequence>
<dbReference type="Proteomes" id="UP000061468">
    <property type="component" value="Chromosome"/>
</dbReference>
<proteinExistence type="predicted"/>
<feature type="domain" description="Prolyl 4-hydroxylase alpha subunit Fe(2+) 2OG dioxygenase" evidence="1">
    <location>
        <begin position="94"/>
        <end position="178"/>
    </location>
</feature>
<dbReference type="Proteomes" id="UP000182101">
    <property type="component" value="Chromosome"/>
</dbReference>
<dbReference type="AlphaFoldDB" id="A0AAC9NQL4"/>
<protein>
    <submittedName>
        <fullName evidence="3">Proline hydroxylase</fullName>
    </submittedName>
</protein>
<dbReference type="EMBL" id="CP013928">
    <property type="protein sequence ID" value="AMJ77817.1"/>
    <property type="molecule type" value="Genomic_DNA"/>
</dbReference>
<dbReference type="Pfam" id="PF13640">
    <property type="entry name" value="2OG-FeII_Oxy_3"/>
    <property type="match status" value="1"/>
</dbReference>
<dbReference type="PANTHER" id="PTHR35169">
    <property type="entry name" value="FE2OG DIOXYGENASE DOMAIN-CONTAINING PROTEIN"/>
    <property type="match status" value="1"/>
</dbReference>
<evidence type="ECO:0000313" key="4">
    <source>
        <dbReference type="Proteomes" id="UP000061468"/>
    </source>
</evidence>
<evidence type="ECO:0000259" key="1">
    <source>
        <dbReference type="Pfam" id="PF13640"/>
    </source>
</evidence>
<accession>A0AAC9NQL4</accession>
<name>A0AAC9NQL4_9ALTE</name>
<reference evidence="3 5" key="2">
    <citation type="submission" date="2016-11" db="EMBL/GenBank/DDBJ databases">
        <title>Networking in microbes: conjugative elements and plasmids in the genus Alteromonas.</title>
        <authorList>
            <person name="Lopez-Perez M."/>
            <person name="Ramon-Marco N."/>
            <person name="Rodriguez-Valera F."/>
        </authorList>
    </citation>
    <scope>NUCLEOTIDE SEQUENCE [LARGE SCALE GENOMIC DNA]</scope>
    <source>
        <strain evidence="3 5">CP48</strain>
    </source>
</reference>
<dbReference type="RefSeq" id="WP_015066517.1">
    <property type="nucleotide sequence ID" value="NZ_CAKMLI010000009.1"/>
</dbReference>
<reference evidence="2 4" key="1">
    <citation type="submission" date="2015-12" db="EMBL/GenBank/DDBJ databases">
        <title>Intraspecies pangenome expansion in the marine bacterium Alteromonas.</title>
        <authorList>
            <person name="Lopez-Perez M."/>
            <person name="Rodriguez-Valera F."/>
        </authorList>
    </citation>
    <scope>NUCLEOTIDE SEQUENCE [LARGE SCALE GENOMIC DNA]</scope>
    <source>
        <strain evidence="2 4">UM8</strain>
    </source>
</reference>
<evidence type="ECO:0000313" key="5">
    <source>
        <dbReference type="Proteomes" id="UP000182101"/>
    </source>
</evidence>
<dbReference type="PANTHER" id="PTHR35169:SF1">
    <property type="entry name" value="PROLYL 4-HYDROXYLASE ALPHA SUBUNIT FE(2+) 2OG DIOXYGENASE DOMAIN-CONTAINING PROTEIN"/>
    <property type="match status" value="1"/>
</dbReference>
<dbReference type="Gene3D" id="2.60.120.620">
    <property type="entry name" value="q2cbj1_9rhob like domain"/>
    <property type="match status" value="1"/>
</dbReference>
<evidence type="ECO:0000313" key="2">
    <source>
        <dbReference type="EMBL" id="AMJ77817.1"/>
    </source>
</evidence>
<organism evidence="3 5">
    <name type="scientific">Alteromonas mediterranea</name>
    <dbReference type="NCBI Taxonomy" id="314275"/>
    <lineage>
        <taxon>Bacteria</taxon>
        <taxon>Pseudomonadati</taxon>
        <taxon>Pseudomonadota</taxon>
        <taxon>Gammaproteobacteria</taxon>
        <taxon>Alteromonadales</taxon>
        <taxon>Alteromonadaceae</taxon>
        <taxon>Alteromonas/Salinimonas group</taxon>
        <taxon>Alteromonas</taxon>
    </lineage>
</organism>